<protein>
    <submittedName>
        <fullName evidence="1">Uncharacterized protein</fullName>
    </submittedName>
</protein>
<evidence type="ECO:0000313" key="1">
    <source>
        <dbReference type="EMBL" id="MDX8046860.1"/>
    </source>
</evidence>
<comment type="caution">
    <text evidence="1">The sequence shown here is derived from an EMBL/GenBank/DDBJ whole genome shotgun (WGS) entry which is preliminary data.</text>
</comment>
<proteinExistence type="predicted"/>
<evidence type="ECO:0000313" key="2">
    <source>
        <dbReference type="Proteomes" id="UP001277972"/>
    </source>
</evidence>
<accession>A0ACC6M799</accession>
<name>A0ACC6M799_9BACI</name>
<dbReference type="Proteomes" id="UP001277972">
    <property type="component" value="Unassembled WGS sequence"/>
</dbReference>
<reference evidence="1" key="1">
    <citation type="submission" date="2023-11" db="EMBL/GenBank/DDBJ databases">
        <title>Gracilibacillus pellucida a moderately halophilic bacterium isolated from saline soil in Xinjiang province.</title>
        <authorList>
            <person name="Zhang Z."/>
            <person name="Tan F."/>
            <person name="Wang Y."/>
            <person name="Xia M."/>
        </authorList>
    </citation>
    <scope>NUCLEOTIDE SEQUENCE</scope>
    <source>
        <strain evidence="1">S3-1-1</strain>
    </source>
</reference>
<sequence length="212" mass="23837">MDYYFYVLFTLMYVILLLTGLIKQRELRLTSFLYVVIVGLIIDNAVIALGNYIGEGNLLEQLHMGRYWIHAIITPTLILFCLGLLQRVGSKKWSSNIAWCIAILLTCILILIEVIAVVLHIELKPLAEYGILHYVPVREPGGAAVMIIAISSILLLTGFLLYRIAKWKWMLLGTLIMAIGSVIPFNIESTAFINGMELLLMISLVATDVKIR</sequence>
<organism evidence="1 2">
    <name type="scientific">Gracilibacillus pellucidus</name>
    <dbReference type="NCBI Taxonomy" id="3095368"/>
    <lineage>
        <taxon>Bacteria</taxon>
        <taxon>Bacillati</taxon>
        <taxon>Bacillota</taxon>
        <taxon>Bacilli</taxon>
        <taxon>Bacillales</taxon>
        <taxon>Bacillaceae</taxon>
        <taxon>Gracilibacillus</taxon>
    </lineage>
</organism>
<dbReference type="EMBL" id="JAWZSR010000007">
    <property type="protein sequence ID" value="MDX8046860.1"/>
    <property type="molecule type" value="Genomic_DNA"/>
</dbReference>
<gene>
    <name evidence="1" type="ORF">SH601_12780</name>
</gene>
<keyword evidence="2" id="KW-1185">Reference proteome</keyword>